<dbReference type="EMBL" id="CACQ02008012">
    <property type="protein sequence ID" value="CCF45725.1"/>
    <property type="molecule type" value="Genomic_DNA"/>
</dbReference>
<accession>H1VZR3</accession>
<dbReference type="AlphaFoldDB" id="H1VZR3"/>
<gene>
    <name evidence="1" type="ORF">CH063_00569</name>
</gene>
<evidence type="ECO:0000313" key="1">
    <source>
        <dbReference type="EMBL" id="CCF45725.1"/>
    </source>
</evidence>
<organism evidence="1 2">
    <name type="scientific">Colletotrichum higginsianum (strain IMI 349063)</name>
    <name type="common">Crucifer anthracnose fungus</name>
    <dbReference type="NCBI Taxonomy" id="759273"/>
    <lineage>
        <taxon>Eukaryota</taxon>
        <taxon>Fungi</taxon>
        <taxon>Dikarya</taxon>
        <taxon>Ascomycota</taxon>
        <taxon>Pezizomycotina</taxon>
        <taxon>Sordariomycetes</taxon>
        <taxon>Hypocreomycetidae</taxon>
        <taxon>Glomerellales</taxon>
        <taxon>Glomerellaceae</taxon>
        <taxon>Colletotrichum</taxon>
        <taxon>Colletotrichum destructivum species complex</taxon>
    </lineage>
</organism>
<dbReference type="Proteomes" id="UP000007174">
    <property type="component" value="Unassembled WGS sequence"/>
</dbReference>
<dbReference type="HOGENOM" id="CLU_3124950_0_0_1"/>
<reference evidence="2" key="1">
    <citation type="journal article" date="2012" name="Nat. Genet.">
        <title>Lifestyle transitions in plant pathogenic Colletotrichum fungi deciphered by genome and transcriptome analyses.</title>
        <authorList>
            <person name="O'Connell R.J."/>
            <person name="Thon M.R."/>
            <person name="Hacquard S."/>
            <person name="Amyotte S.G."/>
            <person name="Kleemann J."/>
            <person name="Torres M.F."/>
            <person name="Damm U."/>
            <person name="Buiate E.A."/>
            <person name="Epstein L."/>
            <person name="Alkan N."/>
            <person name="Altmueller J."/>
            <person name="Alvarado-Balderrama L."/>
            <person name="Bauser C.A."/>
            <person name="Becker C."/>
            <person name="Birren B.W."/>
            <person name="Chen Z."/>
            <person name="Choi J."/>
            <person name="Crouch J.A."/>
            <person name="Duvick J.P."/>
            <person name="Farman M.A."/>
            <person name="Gan P."/>
            <person name="Heiman D."/>
            <person name="Henrissat B."/>
            <person name="Howard R.J."/>
            <person name="Kabbage M."/>
            <person name="Koch C."/>
            <person name="Kracher B."/>
            <person name="Kubo Y."/>
            <person name="Law A.D."/>
            <person name="Lebrun M.-H."/>
            <person name="Lee Y.-H."/>
            <person name="Miyara I."/>
            <person name="Moore N."/>
            <person name="Neumann U."/>
            <person name="Nordstroem K."/>
            <person name="Panaccione D.G."/>
            <person name="Panstruga R."/>
            <person name="Place M."/>
            <person name="Proctor R.H."/>
            <person name="Prusky D."/>
            <person name="Rech G."/>
            <person name="Reinhardt R."/>
            <person name="Rollins J.A."/>
            <person name="Rounsley S."/>
            <person name="Schardl C.L."/>
            <person name="Schwartz D.C."/>
            <person name="Shenoy N."/>
            <person name="Shirasu K."/>
            <person name="Sikhakolli U.R."/>
            <person name="Stueber K."/>
            <person name="Sukno S.A."/>
            <person name="Sweigard J.A."/>
            <person name="Takano Y."/>
            <person name="Takahara H."/>
            <person name="Trail F."/>
            <person name="van der Does H.C."/>
            <person name="Voll L.M."/>
            <person name="Will I."/>
            <person name="Young S."/>
            <person name="Zeng Q."/>
            <person name="Zhang J."/>
            <person name="Zhou S."/>
            <person name="Dickman M.B."/>
            <person name="Schulze-Lefert P."/>
            <person name="Ver Loren van Themaat E."/>
            <person name="Ma L.-J."/>
            <person name="Vaillancourt L.J."/>
        </authorList>
    </citation>
    <scope>NUCLEOTIDE SEQUENCE [LARGE SCALE GENOMIC DNA]</scope>
    <source>
        <strain evidence="2">IMI 349063</strain>
    </source>
</reference>
<protein>
    <submittedName>
        <fullName evidence="1">Uncharacterized protein</fullName>
    </submittedName>
</protein>
<proteinExistence type="predicted"/>
<sequence>MDKRPPPMRHLRLPTPALVQLRAGREACDHRSRHPDIWYCSGFHCGPVNV</sequence>
<evidence type="ECO:0000313" key="2">
    <source>
        <dbReference type="Proteomes" id="UP000007174"/>
    </source>
</evidence>
<name>H1VZR3_COLHI</name>